<dbReference type="Gene3D" id="3.40.50.1820">
    <property type="entry name" value="alpha/beta hydrolase"/>
    <property type="match status" value="1"/>
</dbReference>
<dbReference type="KEGG" id="gji:H1R19_11770"/>
<protein>
    <recommendedName>
        <fullName evidence="1">AB hydrolase-1 domain-containing protein</fullName>
    </recommendedName>
</protein>
<feature type="domain" description="AB hydrolase-1" evidence="1">
    <location>
        <begin position="17"/>
        <end position="227"/>
    </location>
</feature>
<reference evidence="3" key="1">
    <citation type="submission" date="2020-07" db="EMBL/GenBank/DDBJ databases">
        <title>novel species isolated from the respiratory tract of Marmot.</title>
        <authorList>
            <person name="Zhang G."/>
        </authorList>
    </citation>
    <scope>NUCLEOTIDE SEQUENCE [LARGE SCALE GENOMIC DNA]</scope>
    <source>
        <strain evidence="3">686</strain>
    </source>
</reference>
<gene>
    <name evidence="2" type="ORF">H1R19_11770</name>
</gene>
<dbReference type="Proteomes" id="UP000515663">
    <property type="component" value="Chromosome"/>
</dbReference>
<dbReference type="RefSeq" id="WP_219849094.1">
    <property type="nucleotide sequence ID" value="NZ_CP059491.1"/>
</dbReference>
<dbReference type="InterPro" id="IPR029058">
    <property type="entry name" value="AB_hydrolase_fold"/>
</dbReference>
<evidence type="ECO:0000259" key="1">
    <source>
        <dbReference type="Pfam" id="PF12697"/>
    </source>
</evidence>
<dbReference type="SUPFAM" id="SSF53474">
    <property type="entry name" value="alpha/beta-Hydrolases"/>
    <property type="match status" value="1"/>
</dbReference>
<name>A0A7D7QVE4_9ACTN</name>
<evidence type="ECO:0000313" key="3">
    <source>
        <dbReference type="Proteomes" id="UP000515663"/>
    </source>
</evidence>
<dbReference type="EMBL" id="CP059491">
    <property type="protein sequence ID" value="QMS99687.1"/>
    <property type="molecule type" value="Genomic_DNA"/>
</dbReference>
<dbReference type="Pfam" id="PF12697">
    <property type="entry name" value="Abhydrolase_6"/>
    <property type="match status" value="1"/>
</dbReference>
<dbReference type="InterPro" id="IPR000073">
    <property type="entry name" value="AB_hydrolase_1"/>
</dbReference>
<dbReference type="GO" id="GO:0003824">
    <property type="term" value="F:catalytic activity"/>
    <property type="evidence" value="ECO:0007669"/>
    <property type="project" value="UniProtKB-ARBA"/>
</dbReference>
<proteinExistence type="predicted"/>
<accession>A0A7D7QVE4</accession>
<sequence>MTDTADTGHTTVLISPAMGVPARVYRRLIDALGAQGFDAVVVARRGIEEGSVPPSRTTDWGYADEAADLADAVARSRADAAHTETTHTETTHTETTRTWVLVIGHSLGAQLAAQVAQTADRTPADHTPDGIVAVGASVPWFGHYGLRGVPLGAVAAAVPPVSGIVGHWPRQGFGGPTPRTLMREWAHMVLTGRAPFALDGSIETPTLSIRLDDDEIVTDAAARAFDAAFAPDALTHWRYDNTQCPPGGNTSHVGWVRTPETIAQRIAEWWNAELWNATGRPAAGPERTSASEISGQG</sequence>
<keyword evidence="3" id="KW-1185">Reference proteome</keyword>
<dbReference type="AlphaFoldDB" id="A0A7D7QVE4"/>
<organism evidence="2 3">
    <name type="scientific">Gordonia jinghuaiqii</name>
    <dbReference type="NCBI Taxonomy" id="2758710"/>
    <lineage>
        <taxon>Bacteria</taxon>
        <taxon>Bacillati</taxon>
        <taxon>Actinomycetota</taxon>
        <taxon>Actinomycetes</taxon>
        <taxon>Mycobacteriales</taxon>
        <taxon>Gordoniaceae</taxon>
        <taxon>Gordonia</taxon>
    </lineage>
</organism>
<evidence type="ECO:0000313" key="2">
    <source>
        <dbReference type="EMBL" id="QMS99687.1"/>
    </source>
</evidence>